<proteinExistence type="predicted"/>
<reference evidence="1 2" key="1">
    <citation type="submission" date="2024-02" db="EMBL/GenBank/DDBJ databases">
        <title>A nitrogen-fixing paenibacillus bacterium.</title>
        <authorList>
            <person name="Zhang W.L."/>
            <person name="Chen S.F."/>
        </authorList>
    </citation>
    <scope>NUCLEOTIDE SEQUENCE [LARGE SCALE GENOMIC DNA]</scope>
    <source>
        <strain evidence="1 2">M1</strain>
    </source>
</reference>
<gene>
    <name evidence="1" type="ORF">V3851_08525</name>
</gene>
<evidence type="ECO:0000313" key="2">
    <source>
        <dbReference type="Proteomes" id="UP001306950"/>
    </source>
</evidence>
<sequence length="177" mass="20680">MFEYTPSEKTIVHVYTNREQFYKIIGRKTEGTYDAKDNIIKVFTPLQLSDPKVHSEYTFQLVHEFVHAIIQRINPEVGNIKWLDEGIAYYASLQLEAEQYEKNHLMGIPTLEQLESPDFFDEFGNSAYVYSGLIIKFIVGKYGMESLNEIIRNPLELETILNSTIDKLYLEWKANLE</sequence>
<dbReference type="Proteomes" id="UP001306950">
    <property type="component" value="Unassembled WGS sequence"/>
</dbReference>
<organism evidence="1 2">
    <name type="scientific">Paenibacillus haidiansis</name>
    <dbReference type="NCBI Taxonomy" id="1574488"/>
    <lineage>
        <taxon>Bacteria</taxon>
        <taxon>Bacillati</taxon>
        <taxon>Bacillota</taxon>
        <taxon>Bacilli</taxon>
        <taxon>Bacillales</taxon>
        <taxon>Paenibacillaceae</taxon>
        <taxon>Paenibacillus</taxon>
    </lineage>
</organism>
<comment type="caution">
    <text evidence="1">The sequence shown here is derived from an EMBL/GenBank/DDBJ whole genome shotgun (WGS) entry which is preliminary data.</text>
</comment>
<accession>A0ABU7VQ31</accession>
<dbReference type="EMBL" id="JAZHPZ010000003">
    <property type="protein sequence ID" value="MEF2965871.1"/>
    <property type="molecule type" value="Genomic_DNA"/>
</dbReference>
<evidence type="ECO:0008006" key="3">
    <source>
        <dbReference type="Google" id="ProtNLM"/>
    </source>
</evidence>
<keyword evidence="2" id="KW-1185">Reference proteome</keyword>
<dbReference type="RefSeq" id="WP_331846099.1">
    <property type="nucleotide sequence ID" value="NZ_JAZHPZ010000003.1"/>
</dbReference>
<protein>
    <recommendedName>
        <fullName evidence="3">Peptidase MA-like domain-containing protein</fullName>
    </recommendedName>
</protein>
<evidence type="ECO:0000313" key="1">
    <source>
        <dbReference type="EMBL" id="MEF2965871.1"/>
    </source>
</evidence>
<name>A0ABU7VQ31_9BACL</name>